<dbReference type="FunFam" id="3.40.50.300:FF:000011">
    <property type="entry name" value="Putative ABC transporter ATP-binding component"/>
    <property type="match status" value="1"/>
</dbReference>
<feature type="domain" description="ABC transporter" evidence="3">
    <location>
        <begin position="319"/>
        <end position="537"/>
    </location>
</feature>
<organism evidence="4 5">
    <name type="scientific">Oceanispirochaeta crateris</name>
    <dbReference type="NCBI Taxonomy" id="2518645"/>
    <lineage>
        <taxon>Bacteria</taxon>
        <taxon>Pseudomonadati</taxon>
        <taxon>Spirochaetota</taxon>
        <taxon>Spirochaetia</taxon>
        <taxon>Spirochaetales</taxon>
        <taxon>Spirochaetaceae</taxon>
        <taxon>Oceanispirochaeta</taxon>
    </lineage>
</organism>
<dbReference type="OrthoDB" id="9760950at2"/>
<dbReference type="SMART" id="SM00382">
    <property type="entry name" value="AAA"/>
    <property type="match status" value="2"/>
</dbReference>
<dbReference type="GO" id="GO:0016887">
    <property type="term" value="F:ATP hydrolysis activity"/>
    <property type="evidence" value="ECO:0007669"/>
    <property type="project" value="InterPro"/>
</dbReference>
<dbReference type="SUPFAM" id="SSF52540">
    <property type="entry name" value="P-loop containing nucleoside triphosphate hydrolases"/>
    <property type="match status" value="2"/>
</dbReference>
<dbReference type="KEGG" id="ock:EXM22_06200"/>
<evidence type="ECO:0000313" key="5">
    <source>
        <dbReference type="Proteomes" id="UP000324209"/>
    </source>
</evidence>
<sequence>MNLISIDKIVISKGGKTLLNGCSFGIDSDDRIALIGTNGCGKSSLIRVLTGEETPDEGTVSRNNILYISQVDQQPDFLPDERVLDFVFRDPTMQMKLIREYEECSQLLESGSSDEALLNRFHTLTEEMGKWSCWELESRVKSLLSELKIDDFHAPMSSLSGGMVKKTALVRALCQDFSLLILDEPTNHLDIPTIEWLQEYLKKLDKAFLLVTHDRYFMENICNRILEIDDQNVFQYKGNYSRYLDQKALRQNIENRSQARIESILRQELKWISRGPRARAGKDKKRTANYYNLMEQKNNDELSSAEFSSSFRRLGKKILHLKQIAFSYGDKEIIKPFTYQFRRGERIGLIGPNGSGKTTLLNLISGVLQPDSGSVDKGINTHIGYFDQTGSVLKSEMKVMDYLNEFAEKVTLSDGSTLTPSQLLDRFLFPKSLYYTALGDISGGERRRLYLIRILLSNPNFLLFDEPTNDLDLQTLTLLEDYLMDFPGCLMLVSHDRYFLDRVTDFQFVFDRKGNIHGFTGNYSEYKSLIEEEVKQSEKASNHKEKESQVNHRTKKLSFKEKQEFESMEDKILELESKIADQELLFAAPDFNPEESAQLTRVYESLKSELETLYSRWEELSSLAEA</sequence>
<dbReference type="EMBL" id="CP036150">
    <property type="protein sequence ID" value="QEN07598.1"/>
    <property type="molecule type" value="Genomic_DNA"/>
</dbReference>
<evidence type="ECO:0000259" key="3">
    <source>
        <dbReference type="PROSITE" id="PS50893"/>
    </source>
</evidence>
<dbReference type="InterPro" id="IPR003439">
    <property type="entry name" value="ABC_transporter-like_ATP-bd"/>
</dbReference>
<dbReference type="PANTHER" id="PTHR42855">
    <property type="entry name" value="ABC TRANSPORTER ATP-BINDING SUBUNIT"/>
    <property type="match status" value="1"/>
</dbReference>
<dbReference type="Pfam" id="PF16326">
    <property type="entry name" value="ABC_tran_CTD"/>
    <property type="match status" value="1"/>
</dbReference>
<feature type="domain" description="ABC transporter" evidence="3">
    <location>
        <begin position="1"/>
        <end position="255"/>
    </location>
</feature>
<accession>A0A5C1QJU3</accession>
<dbReference type="InterPro" id="IPR003593">
    <property type="entry name" value="AAA+_ATPase"/>
</dbReference>
<dbReference type="CDD" id="cd03221">
    <property type="entry name" value="ABCF_EF-3"/>
    <property type="match status" value="2"/>
</dbReference>
<proteinExistence type="predicted"/>
<dbReference type="RefSeq" id="WP_149485678.1">
    <property type="nucleotide sequence ID" value="NZ_CP036150.1"/>
</dbReference>
<dbReference type="Gene3D" id="1.10.287.380">
    <property type="entry name" value="Valyl-tRNA synthetase, C-terminal domain"/>
    <property type="match status" value="1"/>
</dbReference>
<evidence type="ECO:0000256" key="2">
    <source>
        <dbReference type="ARBA" id="ARBA00022840"/>
    </source>
</evidence>
<dbReference type="InterPro" id="IPR037118">
    <property type="entry name" value="Val-tRNA_synth_C_sf"/>
</dbReference>
<keyword evidence="5" id="KW-1185">Reference proteome</keyword>
<dbReference type="AlphaFoldDB" id="A0A5C1QJU3"/>
<evidence type="ECO:0000256" key="1">
    <source>
        <dbReference type="ARBA" id="ARBA00022741"/>
    </source>
</evidence>
<keyword evidence="1" id="KW-0547">Nucleotide-binding</keyword>
<name>A0A5C1QJU3_9SPIO</name>
<dbReference type="InterPro" id="IPR051309">
    <property type="entry name" value="ABCF_ATPase"/>
</dbReference>
<dbReference type="InterPro" id="IPR027417">
    <property type="entry name" value="P-loop_NTPase"/>
</dbReference>
<dbReference type="Proteomes" id="UP000324209">
    <property type="component" value="Chromosome"/>
</dbReference>
<reference evidence="4 5" key="1">
    <citation type="submission" date="2019-02" db="EMBL/GenBank/DDBJ databases">
        <title>Complete Genome Sequence and Methylome Analysis of free living Spirochaetas.</title>
        <authorList>
            <person name="Fomenkov A."/>
            <person name="Dubinina G."/>
            <person name="Leshcheva N."/>
            <person name="Mikheeva N."/>
            <person name="Grabovich M."/>
            <person name="Vincze T."/>
            <person name="Roberts R.J."/>
        </authorList>
    </citation>
    <scope>NUCLEOTIDE SEQUENCE [LARGE SCALE GENOMIC DNA]</scope>
    <source>
        <strain evidence="4 5">K2</strain>
    </source>
</reference>
<dbReference type="InterPro" id="IPR032524">
    <property type="entry name" value="ABC_tran_C"/>
</dbReference>
<dbReference type="Gene3D" id="3.40.50.300">
    <property type="entry name" value="P-loop containing nucleotide triphosphate hydrolases"/>
    <property type="match status" value="2"/>
</dbReference>
<dbReference type="GO" id="GO:0005524">
    <property type="term" value="F:ATP binding"/>
    <property type="evidence" value="ECO:0007669"/>
    <property type="project" value="UniProtKB-KW"/>
</dbReference>
<gene>
    <name evidence="4" type="ORF">EXM22_06200</name>
</gene>
<keyword evidence="2 4" id="KW-0067">ATP-binding</keyword>
<dbReference type="InterPro" id="IPR032781">
    <property type="entry name" value="ABC_tran_Xtn"/>
</dbReference>
<dbReference type="PANTHER" id="PTHR42855:SF1">
    <property type="entry name" value="ABC TRANSPORTER DOMAIN-CONTAINING PROTEIN"/>
    <property type="match status" value="1"/>
</dbReference>
<dbReference type="Pfam" id="PF12848">
    <property type="entry name" value="ABC_tran_Xtn"/>
    <property type="match status" value="1"/>
</dbReference>
<protein>
    <submittedName>
        <fullName evidence="4">ABC transporter ATP-binding protein</fullName>
    </submittedName>
</protein>
<evidence type="ECO:0000313" key="4">
    <source>
        <dbReference type="EMBL" id="QEN07598.1"/>
    </source>
</evidence>
<dbReference type="Pfam" id="PF00005">
    <property type="entry name" value="ABC_tran"/>
    <property type="match status" value="2"/>
</dbReference>
<dbReference type="GO" id="GO:0003677">
    <property type="term" value="F:DNA binding"/>
    <property type="evidence" value="ECO:0007669"/>
    <property type="project" value="InterPro"/>
</dbReference>
<dbReference type="PROSITE" id="PS50893">
    <property type="entry name" value="ABC_TRANSPORTER_2"/>
    <property type="match status" value="2"/>
</dbReference>